<dbReference type="AlphaFoldDB" id="A0A132MMI4"/>
<evidence type="ECO:0000259" key="12">
    <source>
        <dbReference type="Pfam" id="PF05425"/>
    </source>
</evidence>
<feature type="transmembrane region" description="Helical" evidence="10">
    <location>
        <begin position="204"/>
        <end position="226"/>
    </location>
</feature>
<evidence type="ECO:0000256" key="7">
    <source>
        <dbReference type="ARBA" id="ARBA00023008"/>
    </source>
</evidence>
<dbReference type="GO" id="GO:0042597">
    <property type="term" value="C:periplasmic space"/>
    <property type="evidence" value="ECO:0007669"/>
    <property type="project" value="InterPro"/>
</dbReference>
<feature type="transmembrane region" description="Helical" evidence="10">
    <location>
        <begin position="387"/>
        <end position="408"/>
    </location>
</feature>
<keyword evidence="7" id="KW-0186">Copper</keyword>
<evidence type="ECO:0000256" key="1">
    <source>
        <dbReference type="ARBA" id="ARBA00004651"/>
    </source>
</evidence>
<dbReference type="PANTHER" id="PTHR34820">
    <property type="entry name" value="INNER MEMBRANE PROTEIN YEBZ"/>
    <property type="match status" value="1"/>
</dbReference>
<feature type="transmembrane region" description="Helical" evidence="10">
    <location>
        <begin position="317"/>
        <end position="337"/>
    </location>
</feature>
<feature type="transmembrane region" description="Helical" evidence="10">
    <location>
        <begin position="278"/>
        <end position="297"/>
    </location>
</feature>
<evidence type="ECO:0000256" key="3">
    <source>
        <dbReference type="ARBA" id="ARBA00022692"/>
    </source>
</evidence>
<evidence type="ECO:0000313" key="14">
    <source>
        <dbReference type="Proteomes" id="UP000070188"/>
    </source>
</evidence>
<dbReference type="InterPro" id="IPR007348">
    <property type="entry name" value="CopC_dom"/>
</dbReference>
<accession>A0A132MMI4</accession>
<dbReference type="Proteomes" id="UP000070188">
    <property type="component" value="Unassembled WGS sequence"/>
</dbReference>
<dbReference type="InterPro" id="IPR014756">
    <property type="entry name" value="Ig_E-set"/>
</dbReference>
<dbReference type="PANTHER" id="PTHR34820:SF4">
    <property type="entry name" value="INNER MEMBRANE PROTEIN YEBZ"/>
    <property type="match status" value="1"/>
</dbReference>
<keyword evidence="14" id="KW-1185">Reference proteome</keyword>
<name>A0A132MMI4_9ACTN</name>
<evidence type="ECO:0000256" key="10">
    <source>
        <dbReference type="SAM" id="Phobius"/>
    </source>
</evidence>
<feature type="domain" description="Copper resistance protein D" evidence="12">
    <location>
        <begin position="347"/>
        <end position="437"/>
    </location>
</feature>
<dbReference type="Gene3D" id="2.60.40.1220">
    <property type="match status" value="1"/>
</dbReference>
<keyword evidence="5" id="KW-0732">Signal</keyword>
<reference evidence="14" key="1">
    <citation type="submission" date="2015-04" db="EMBL/GenBank/DDBJ databases">
        <title>Physiological reanalysis, assessment of diazotrophy, and genome sequences of multiple isolates of Streptomyces thermoautotrophicus.</title>
        <authorList>
            <person name="MacKellar D.C."/>
            <person name="Lieber L."/>
            <person name="Norman J."/>
            <person name="Bolger A."/>
            <person name="Tobin C."/>
            <person name="Murray J.W."/>
            <person name="Chang R."/>
            <person name="Ford T."/>
            <person name="Nguyen P.Q."/>
            <person name="Woodward J."/>
            <person name="Permingeat H."/>
            <person name="Joshi N.S."/>
            <person name="Silver P.A."/>
            <person name="Usadel B."/>
            <person name="Rutherford A.W."/>
            <person name="Friesen M."/>
            <person name="Prell J."/>
        </authorList>
    </citation>
    <scope>NUCLEOTIDE SEQUENCE [LARGE SCALE GENOMIC DNA]</scope>
    <source>
        <strain evidence="14">H1</strain>
    </source>
</reference>
<comment type="subcellular location">
    <subcellularLocation>
        <location evidence="1">Cell membrane</location>
        <topology evidence="1">Multi-pass membrane protein</topology>
    </subcellularLocation>
</comment>
<evidence type="ECO:0008006" key="15">
    <source>
        <dbReference type="Google" id="ProtNLM"/>
    </source>
</evidence>
<evidence type="ECO:0000313" key="13">
    <source>
        <dbReference type="EMBL" id="KWW98631.1"/>
    </source>
</evidence>
<dbReference type="SUPFAM" id="SSF81296">
    <property type="entry name" value="E set domains"/>
    <property type="match status" value="1"/>
</dbReference>
<feature type="transmembrane region" description="Helical" evidence="10">
    <location>
        <begin position="246"/>
        <end position="266"/>
    </location>
</feature>
<dbReference type="InterPro" id="IPR008457">
    <property type="entry name" value="Cu-R_CopD_dom"/>
</dbReference>
<evidence type="ECO:0000259" key="11">
    <source>
        <dbReference type="Pfam" id="PF04234"/>
    </source>
</evidence>
<dbReference type="EMBL" id="LAXD01000001">
    <property type="protein sequence ID" value="KWW98631.1"/>
    <property type="molecule type" value="Genomic_DNA"/>
</dbReference>
<comment type="caution">
    <text evidence="13">The sequence shown here is derived from an EMBL/GenBank/DDBJ whole genome shotgun (WGS) entry which is preliminary data.</text>
</comment>
<dbReference type="InterPro" id="IPR014755">
    <property type="entry name" value="Cu-Rt/internalin_Ig-like"/>
</dbReference>
<dbReference type="GO" id="GO:0006825">
    <property type="term" value="P:copper ion transport"/>
    <property type="evidence" value="ECO:0007669"/>
    <property type="project" value="InterPro"/>
</dbReference>
<organism evidence="13 14">
    <name type="scientific">Carbonactinospora thermoautotrophica</name>
    <dbReference type="NCBI Taxonomy" id="1469144"/>
    <lineage>
        <taxon>Bacteria</taxon>
        <taxon>Bacillati</taxon>
        <taxon>Actinomycetota</taxon>
        <taxon>Actinomycetes</taxon>
        <taxon>Kitasatosporales</taxon>
        <taxon>Carbonactinosporaceae</taxon>
        <taxon>Carbonactinospora</taxon>
    </lineage>
</organism>
<evidence type="ECO:0000256" key="8">
    <source>
        <dbReference type="ARBA" id="ARBA00023136"/>
    </source>
</evidence>
<dbReference type="InterPro" id="IPR032694">
    <property type="entry name" value="CopC/D"/>
</dbReference>
<feature type="transmembrane region" description="Helical" evidence="10">
    <location>
        <begin position="420"/>
        <end position="439"/>
    </location>
</feature>
<keyword evidence="6 10" id="KW-1133">Transmembrane helix</keyword>
<sequence>MSRVGVEPAGRTAGERRMTRRSRRVGGWRRAVVLCAGFAAIWLGPLAPAGFAHAELVRTIPAGGQRLDAAPREVLLEFNEQVQPTRDGIRLLDAQGREIRTSPRVAGHTVVLPLPAKLAPGAYVVSWRVISGDTHPVSGAFTFGVGVDPVTTPGTSQSNVSAAATALAVCRWIGYSGTALLLGGVVFLTACWPAGRGLPRARRLVLGGWVAALVAAAVSLLVHGPYAAGRPLSSVVDPRLLADTAGSRFGIGYLARLALLLALVWPVRAVLRPGARRAAVVAAGLLATGLVATHAIAGHAAVGERRVLAMVSDGAHLAAASLWAGGLVMLAACALPPRAPALGDAPARFSRLAVGAAAVLAATGAFQAWREVGSLAALAGTSYGRLILAKIAVFAGLLGLGGLAWLAVRRSRETALRRIVPVEIACLAVVLGITAVLVATPPQAATPTPELAMPLPDGGSASVHVTPATVGANEFHVVIHDPDHRVRAVPEVTARVSLPGRDLGPFEIRLRGDPQGGHVGQVTLPFPGTWRLDLTVRTSDVDAHVVTSDFRVGVAKHP</sequence>
<dbReference type="GO" id="GO:0005507">
    <property type="term" value="F:copper ion binding"/>
    <property type="evidence" value="ECO:0007669"/>
    <property type="project" value="InterPro"/>
</dbReference>
<evidence type="ECO:0000256" key="9">
    <source>
        <dbReference type="SAM" id="MobiDB-lite"/>
    </source>
</evidence>
<keyword evidence="8 10" id="KW-0472">Membrane</keyword>
<dbReference type="GO" id="GO:0005886">
    <property type="term" value="C:plasma membrane"/>
    <property type="evidence" value="ECO:0007669"/>
    <property type="project" value="UniProtKB-SubCell"/>
</dbReference>
<dbReference type="GO" id="GO:0046688">
    <property type="term" value="P:response to copper ion"/>
    <property type="evidence" value="ECO:0007669"/>
    <property type="project" value="InterPro"/>
</dbReference>
<dbReference type="STRING" id="1469144.LI90_258"/>
<dbReference type="Pfam" id="PF05425">
    <property type="entry name" value="CopD"/>
    <property type="match status" value="1"/>
</dbReference>
<feature type="transmembrane region" description="Helical" evidence="10">
    <location>
        <begin position="172"/>
        <end position="192"/>
    </location>
</feature>
<feature type="transmembrane region" description="Helical" evidence="10">
    <location>
        <begin position="349"/>
        <end position="367"/>
    </location>
</feature>
<dbReference type="PATRIC" id="fig|1469144.10.peg.336"/>
<keyword evidence="2" id="KW-1003">Cell membrane</keyword>
<keyword evidence="3 10" id="KW-0812">Transmembrane</keyword>
<gene>
    <name evidence="13" type="ORF">LI90_258</name>
</gene>
<feature type="domain" description="CopC" evidence="11">
    <location>
        <begin position="53"/>
        <end position="145"/>
    </location>
</feature>
<dbReference type="Pfam" id="PF04234">
    <property type="entry name" value="CopC"/>
    <property type="match status" value="1"/>
</dbReference>
<feature type="region of interest" description="Disordered" evidence="9">
    <location>
        <begin position="1"/>
        <end position="21"/>
    </location>
</feature>
<evidence type="ECO:0000256" key="2">
    <source>
        <dbReference type="ARBA" id="ARBA00022475"/>
    </source>
</evidence>
<evidence type="ECO:0000256" key="5">
    <source>
        <dbReference type="ARBA" id="ARBA00022729"/>
    </source>
</evidence>
<proteinExistence type="predicted"/>
<evidence type="ECO:0000256" key="4">
    <source>
        <dbReference type="ARBA" id="ARBA00022723"/>
    </source>
</evidence>
<protein>
    <recommendedName>
        <fullName evidence="15">Copper resistance protein CopC</fullName>
    </recommendedName>
</protein>
<keyword evidence="4" id="KW-0479">Metal-binding</keyword>
<evidence type="ECO:0000256" key="6">
    <source>
        <dbReference type="ARBA" id="ARBA00022989"/>
    </source>
</evidence>